<dbReference type="AlphaFoldDB" id="A0A510DTT6"/>
<dbReference type="HAMAP" id="MF_01112">
    <property type="entry name" value="UPF0201"/>
    <property type="match status" value="1"/>
</dbReference>
<gene>
    <name evidence="2" type="ORF">IC006_0864</name>
    <name evidence="3" type="ORF">IC007_0831</name>
</gene>
<dbReference type="Pfam" id="PF01877">
    <property type="entry name" value="RNA_binding"/>
    <property type="match status" value="1"/>
</dbReference>
<name>A0A510DTT6_9CREN</name>
<accession>A0A510E1F9</accession>
<dbReference type="NCBIfam" id="NF001687">
    <property type="entry name" value="PRK00447.1"/>
    <property type="match status" value="1"/>
</dbReference>
<dbReference type="InterPro" id="IPR022803">
    <property type="entry name" value="Ribosomal_uL5_dom_sf"/>
</dbReference>
<comment type="similarity">
    <text evidence="1">Belongs to the UPF0201 family.</text>
</comment>
<dbReference type="OrthoDB" id="7819at2157"/>
<evidence type="ECO:0000313" key="5">
    <source>
        <dbReference type="Proteomes" id="UP000325030"/>
    </source>
</evidence>
<dbReference type="PANTHER" id="PTHR39652:SF1">
    <property type="entry name" value="UPF0201 PROTEIN TK1335"/>
    <property type="match status" value="1"/>
</dbReference>
<dbReference type="Proteomes" id="UP000325030">
    <property type="component" value="Chromosome"/>
</dbReference>
<dbReference type="EMBL" id="AP018929">
    <property type="protein sequence ID" value="BBG23577.1"/>
    <property type="molecule type" value="Genomic_DNA"/>
</dbReference>
<reference evidence="5" key="1">
    <citation type="submission" date="2018-09" db="EMBL/GenBank/DDBJ databases">
        <title>Complete Genome Sequencing of Sulfolobus sp. JCM 16834.</title>
        <authorList>
            <person name="Kato S."/>
            <person name="Itoh T."/>
            <person name="Ohkuma M."/>
        </authorList>
    </citation>
    <scope>NUCLEOTIDE SEQUENCE [LARGE SCALE GENOMIC DNA]</scope>
    <source>
        <strain evidence="5">IC-007</strain>
    </source>
</reference>
<evidence type="ECO:0000313" key="4">
    <source>
        <dbReference type="Proteomes" id="UP000322983"/>
    </source>
</evidence>
<dbReference type="Proteomes" id="UP000322983">
    <property type="component" value="Chromosome"/>
</dbReference>
<dbReference type="STRING" id="1294262.GCA_001316085_01560"/>
<evidence type="ECO:0000313" key="2">
    <source>
        <dbReference type="EMBL" id="BBG23577.1"/>
    </source>
</evidence>
<reference evidence="2 4" key="2">
    <citation type="journal article" date="2020" name="Int. J. Syst. Evol. Microbiol.">
        <title>Sulfuracidifex tepidarius gen. nov., sp. nov. and transfer of Sulfolobus metallicus Huber and Stetter 1992 to the genus Sulfuracidifex as Sulfuracidifex metallicus comb. nov.</title>
        <authorList>
            <person name="Itoh T."/>
            <person name="Miura T."/>
            <person name="Sakai H.D."/>
            <person name="Kato S."/>
            <person name="Ohkuma M."/>
            <person name="Takashina T."/>
        </authorList>
    </citation>
    <scope>NUCLEOTIDE SEQUENCE [LARGE SCALE GENOMIC DNA]</scope>
    <source>
        <strain evidence="2 4">IC-006</strain>
        <strain evidence="3">IC-007</strain>
    </source>
</reference>
<dbReference type="PANTHER" id="PTHR39652">
    <property type="entry name" value="UPF0201 PROTEIN TK1335"/>
    <property type="match status" value="1"/>
</dbReference>
<dbReference type="SUPFAM" id="SSF55282">
    <property type="entry name" value="RL5-like"/>
    <property type="match status" value="1"/>
</dbReference>
<dbReference type="KEGG" id="step:IC006_0864"/>
<accession>A0A510DTT6</accession>
<keyword evidence="4" id="KW-1185">Reference proteome</keyword>
<organism evidence="2 4">
    <name type="scientific">Sulfuracidifex tepidarius</name>
    <dbReference type="NCBI Taxonomy" id="1294262"/>
    <lineage>
        <taxon>Archaea</taxon>
        <taxon>Thermoproteota</taxon>
        <taxon>Thermoprotei</taxon>
        <taxon>Sulfolobales</taxon>
        <taxon>Sulfolobaceae</taxon>
        <taxon>Sulfuracidifex</taxon>
    </lineage>
</organism>
<sequence length="142" mass="16112">MDKVTVVAEVKPSELKERVINAVSNFLIYEKVKEDSLDLSLVLTFESSSLKSLMKVHRALREEKILDASRKYLLRGLEGNTITFMIHKQAAAARVLTFVDSEEESPLGPIKFFIKSDKAKDVIDWLAPKTSHGRPLWENPMP</sequence>
<dbReference type="RefSeq" id="WP_054845870.1">
    <property type="nucleotide sequence ID" value="NZ_AP018929.1"/>
</dbReference>
<proteinExistence type="inferred from homology"/>
<dbReference type="GeneID" id="41717233"/>
<dbReference type="EMBL" id="AP018930">
    <property type="protein sequence ID" value="BBG26324.1"/>
    <property type="molecule type" value="Genomic_DNA"/>
</dbReference>
<protein>
    <recommendedName>
        <fullName evidence="1">UPF0201 protein IC006_0864</fullName>
    </recommendedName>
</protein>
<evidence type="ECO:0000256" key="1">
    <source>
        <dbReference type="HAMAP-Rule" id="MF_01112"/>
    </source>
</evidence>
<dbReference type="Gene3D" id="3.30.1440.10">
    <property type="match status" value="1"/>
</dbReference>
<dbReference type="InterPro" id="IPR002739">
    <property type="entry name" value="PAB1135-like"/>
</dbReference>
<evidence type="ECO:0000313" key="3">
    <source>
        <dbReference type="EMBL" id="BBG26324.1"/>
    </source>
</evidence>